<proteinExistence type="inferred from homology"/>
<evidence type="ECO:0000313" key="3">
    <source>
        <dbReference type="Proteomes" id="UP000704611"/>
    </source>
</evidence>
<accession>A0ABS6MLA5</accession>
<dbReference type="Pfam" id="PF06062">
    <property type="entry name" value="UPF0231"/>
    <property type="match status" value="1"/>
</dbReference>
<comment type="similarity">
    <text evidence="1">Belongs to the UPF0231 family.</text>
</comment>
<dbReference type="RefSeq" id="WP_217668698.1">
    <property type="nucleotide sequence ID" value="NZ_JAHRID010000003.1"/>
</dbReference>
<evidence type="ECO:0000256" key="1">
    <source>
        <dbReference type="ARBA" id="ARBA00005367"/>
    </source>
</evidence>
<dbReference type="EMBL" id="JAHRID010000003">
    <property type="protein sequence ID" value="MBV2129071.1"/>
    <property type="molecule type" value="Genomic_DNA"/>
</dbReference>
<dbReference type="Proteomes" id="UP000704611">
    <property type="component" value="Unassembled WGS sequence"/>
</dbReference>
<evidence type="ECO:0000313" key="2">
    <source>
        <dbReference type="EMBL" id="MBV2129071.1"/>
    </source>
</evidence>
<organism evidence="2 3">
    <name type="scientific">Arsukibacterium indicum</name>
    <dbReference type="NCBI Taxonomy" id="2848612"/>
    <lineage>
        <taxon>Bacteria</taxon>
        <taxon>Pseudomonadati</taxon>
        <taxon>Pseudomonadota</taxon>
        <taxon>Gammaproteobacteria</taxon>
        <taxon>Chromatiales</taxon>
        <taxon>Chromatiaceae</taxon>
        <taxon>Arsukibacterium</taxon>
    </lineage>
</organism>
<comment type="caution">
    <text evidence="2">The sequence shown here is derived from an EMBL/GenBank/DDBJ whole genome shotgun (WGS) entry which is preliminary data.</text>
</comment>
<gene>
    <name evidence="2" type="ORF">KQY15_08200</name>
</gene>
<sequence length="147" mass="17165">MQAPLILQVAEMLRFRNFSMEYDFIYDRHTGQFSIRLAAEHEVLGRFLLDEFGQQAEAYLPLLQQLSELKPSQSMQYQGKEFLLEIENGEVTLSHNTLFYQNSEQPTEQQQALADDDLQLDQQGMTSQCGLEDLLKLLREWQQFLAD</sequence>
<protein>
    <submittedName>
        <fullName evidence="2">YacL family protein</fullName>
    </submittedName>
</protein>
<reference evidence="2 3" key="1">
    <citation type="submission" date="2021-06" db="EMBL/GenBank/DDBJ databases">
        <title>Rheinheimera indica sp. nov., isolated from deep-sea sediment.</title>
        <authorList>
            <person name="Wang Z."/>
            <person name="Zhang X.-Y."/>
        </authorList>
    </citation>
    <scope>NUCLEOTIDE SEQUENCE [LARGE SCALE GENOMIC DNA]</scope>
    <source>
        <strain evidence="2 3">SM2107</strain>
    </source>
</reference>
<name>A0ABS6MLA5_9GAMM</name>
<dbReference type="InterPro" id="IPR008249">
    <property type="entry name" value="UPF0231"/>
</dbReference>
<keyword evidence="3" id="KW-1185">Reference proteome</keyword>